<feature type="transmembrane region" description="Helical" evidence="13">
    <location>
        <begin position="127"/>
        <end position="147"/>
    </location>
</feature>
<evidence type="ECO:0000256" key="11">
    <source>
        <dbReference type="ARBA" id="ARBA00023667"/>
    </source>
</evidence>
<dbReference type="UniPathway" id="UPA00029">
    <property type="reaction ID" value="UER00560"/>
</dbReference>
<comment type="similarity">
    <text evidence="10">Belongs to the acyltransferase CrtO family.</text>
</comment>
<dbReference type="OrthoDB" id="3783432at2"/>
<feature type="transmembrane region" description="Helical" evidence="13">
    <location>
        <begin position="12"/>
        <end position="36"/>
    </location>
</feature>
<keyword evidence="8" id="KW-0012">Acyltransferase</keyword>
<dbReference type="GO" id="GO:0016746">
    <property type="term" value="F:acyltransferase activity"/>
    <property type="evidence" value="ECO:0007669"/>
    <property type="project" value="UniProtKB-KW"/>
</dbReference>
<keyword evidence="2" id="KW-1003">Cell membrane</keyword>
<evidence type="ECO:0000256" key="3">
    <source>
        <dbReference type="ARBA" id="ARBA00022679"/>
    </source>
</evidence>
<evidence type="ECO:0000313" key="15">
    <source>
        <dbReference type="Proteomes" id="UP000215137"/>
    </source>
</evidence>
<name>A0A248TKM3_9BACI</name>
<comment type="function">
    <text evidence="12">Catalyzes the acylation of glycosyl-4,4'-diaponeurosporenoate, i.e. the esterification of glucose at the C6'' position with the carboxyl group of the C(15) fatty acid 12-methyltetradecanoic acid, to yield staphyloxanthin. This is the last step in the biosynthesis of this orange pigment, present in most staphylococci strains.</text>
</comment>
<keyword evidence="3" id="KW-0808">Transferase</keyword>
<evidence type="ECO:0000256" key="5">
    <source>
        <dbReference type="ARBA" id="ARBA00022729"/>
    </source>
</evidence>
<keyword evidence="15" id="KW-1185">Reference proteome</keyword>
<evidence type="ECO:0000313" key="14">
    <source>
        <dbReference type="EMBL" id="ASV68679.1"/>
    </source>
</evidence>
<dbReference type="EMBL" id="CP022983">
    <property type="protein sequence ID" value="ASV68679.1"/>
    <property type="molecule type" value="Genomic_DNA"/>
</dbReference>
<sequence>MNIFPIFTLTPLALLTVNILAWGFIHISLSLLLASLPLRWFKNDSHLYQSKKWEKNGELWQWLVKVRQWKHKIPDGKHIISKGYEKQNLQGVSLSDLEVFLYESRRAELTHWLSIPPACLFFIWNPIWAGWVMIAYALIFNLPIIIVQRYNRPRLIRLIALKKCRKTVY</sequence>
<dbReference type="Proteomes" id="UP000215137">
    <property type="component" value="Chromosome"/>
</dbReference>
<dbReference type="Pfam" id="PF18927">
    <property type="entry name" value="CrtO"/>
    <property type="match status" value="1"/>
</dbReference>
<organism evidence="14 15">
    <name type="scientific">Cytobacillus kochii</name>
    <dbReference type="NCBI Taxonomy" id="859143"/>
    <lineage>
        <taxon>Bacteria</taxon>
        <taxon>Bacillati</taxon>
        <taxon>Bacillota</taxon>
        <taxon>Bacilli</taxon>
        <taxon>Bacillales</taxon>
        <taxon>Bacillaceae</taxon>
        <taxon>Cytobacillus</taxon>
    </lineage>
</organism>
<keyword evidence="5" id="KW-0732">Signal</keyword>
<gene>
    <name evidence="14" type="ORF">CKF48_16135</name>
</gene>
<proteinExistence type="inferred from homology"/>
<evidence type="ECO:0000256" key="2">
    <source>
        <dbReference type="ARBA" id="ARBA00022475"/>
    </source>
</evidence>
<evidence type="ECO:0000256" key="13">
    <source>
        <dbReference type="SAM" id="Phobius"/>
    </source>
</evidence>
<evidence type="ECO:0000256" key="6">
    <source>
        <dbReference type="ARBA" id="ARBA00022989"/>
    </source>
</evidence>
<protein>
    <recommendedName>
        <fullName evidence="11">Glycosyl-4,4'-diaponeurosporenoate acyltransferase</fullName>
    </recommendedName>
</protein>
<evidence type="ECO:0000256" key="10">
    <source>
        <dbReference type="ARBA" id="ARBA00023603"/>
    </source>
</evidence>
<evidence type="ECO:0000256" key="7">
    <source>
        <dbReference type="ARBA" id="ARBA00023136"/>
    </source>
</evidence>
<evidence type="ECO:0000256" key="12">
    <source>
        <dbReference type="ARBA" id="ARBA00025324"/>
    </source>
</evidence>
<evidence type="ECO:0000256" key="8">
    <source>
        <dbReference type="ARBA" id="ARBA00023315"/>
    </source>
</evidence>
<reference evidence="14 15" key="1">
    <citation type="submission" date="2017-08" db="EMBL/GenBank/DDBJ databases">
        <title>Complete Genome Sequence of Bacillus kochii Oregon-R-modENCODE STRAIN BDGP4, isolated from Drosophila melanogaster gut.</title>
        <authorList>
            <person name="Wan K.H."/>
            <person name="Yu C."/>
            <person name="Park S."/>
            <person name="Hammonds A.S."/>
            <person name="Booth B.W."/>
            <person name="Celniker S.E."/>
        </authorList>
    </citation>
    <scope>NUCLEOTIDE SEQUENCE [LARGE SCALE GENOMIC DNA]</scope>
    <source>
        <strain evidence="14 15">BDGP4</strain>
    </source>
</reference>
<evidence type="ECO:0000256" key="9">
    <source>
        <dbReference type="ARBA" id="ARBA00023588"/>
    </source>
</evidence>
<dbReference type="InterPro" id="IPR044021">
    <property type="entry name" value="CrtO"/>
</dbReference>
<keyword evidence="7 13" id="KW-0472">Membrane</keyword>
<comment type="pathway">
    <text evidence="9">Carotenoid biosynthesis; staphyloxanthin biosynthesis; staphyloxanthin from farnesyl diphosphate: step 5/5.</text>
</comment>
<keyword evidence="4 13" id="KW-0812">Transmembrane</keyword>
<keyword evidence="6 13" id="KW-1133">Transmembrane helix</keyword>
<dbReference type="AlphaFoldDB" id="A0A248TKM3"/>
<comment type="subcellular location">
    <subcellularLocation>
        <location evidence="1">Cell membrane</location>
        <topology evidence="1">Single-pass membrane protein</topology>
    </subcellularLocation>
</comment>
<evidence type="ECO:0000256" key="1">
    <source>
        <dbReference type="ARBA" id="ARBA00004162"/>
    </source>
</evidence>
<dbReference type="RefSeq" id="WP_095372249.1">
    <property type="nucleotide sequence ID" value="NZ_CP022983.1"/>
</dbReference>
<accession>A0A248TKM3</accession>
<evidence type="ECO:0000256" key="4">
    <source>
        <dbReference type="ARBA" id="ARBA00022692"/>
    </source>
</evidence>
<dbReference type="KEGG" id="bko:CKF48_16135"/>
<dbReference type="GO" id="GO:0005886">
    <property type="term" value="C:plasma membrane"/>
    <property type="evidence" value="ECO:0007669"/>
    <property type="project" value="UniProtKB-SubCell"/>
</dbReference>